<proteinExistence type="predicted"/>
<dbReference type="EMBL" id="JBJJXI010000113">
    <property type="protein sequence ID" value="KAL3390970.1"/>
    <property type="molecule type" value="Genomic_DNA"/>
</dbReference>
<feature type="compositionally biased region" description="Acidic residues" evidence="1">
    <location>
        <begin position="114"/>
        <end position="123"/>
    </location>
</feature>
<keyword evidence="3" id="KW-1185">Reference proteome</keyword>
<accession>A0ABD2WD12</accession>
<reference evidence="2 3" key="1">
    <citation type="journal article" date="2024" name="bioRxiv">
        <title>A reference genome for Trichogramma kaykai: A tiny desert-dwelling parasitoid wasp with competing sex-ratio distorters.</title>
        <authorList>
            <person name="Culotta J."/>
            <person name="Lindsey A.R."/>
        </authorList>
    </citation>
    <scope>NUCLEOTIDE SEQUENCE [LARGE SCALE GENOMIC DNA]</scope>
    <source>
        <strain evidence="2 3">KSX58</strain>
    </source>
</reference>
<sequence length="538" mass="60424">MNPIESDEDTSVTVNNYSSSIENAASSTSIENAASSTSIENALNNSSEVENVRSTSHSAESELIISNYEQIVEEENSSLNESADPVYSNSDAPFYLDNESLRRLPVFENFSSDEIDEDLESSDGDNVSEYSSNSDDNAQYDAYEEESPFAYLQKLLQKDEFNECINANIITSKSELLLGILKLSEKYVLPNSAVADLCKLFNTSVALKMVLMSQVHCLSQDLLRVFDVLKNFHEKEFCIPSLKLDVAGDLIFTDSLDKIRAWNATLWSCCSQVINKNMIVIDDSRGMISTYDPNRRRFKKYDDDYHNNHTADILALTMTMDKNVIYCAGMGSVIQTFQKGGVGGYLVQSNCSPKAMVQHPALLQNCSTHAYSKSKCIILKYENYLQIWKLGISMVKNFSINPGMIYQLKETSVNILPLRTKDEENIVSSAITKDSKLIIYPTHNSTRVRTFDGIDKSVQTINQVTCSNDGKRNLLSAYSVGDGYHFVFKTNENAMKFYDGDIVIVKNKVSDLPNANTNIHKLERVDKEVRTWSDSHSE</sequence>
<feature type="compositionally biased region" description="Polar residues" evidence="1">
    <location>
        <begin position="124"/>
        <end position="137"/>
    </location>
</feature>
<evidence type="ECO:0000313" key="2">
    <source>
        <dbReference type="EMBL" id="KAL3390970.1"/>
    </source>
</evidence>
<dbReference type="SUPFAM" id="SSF50998">
    <property type="entry name" value="Quinoprotein alcohol dehydrogenase-like"/>
    <property type="match status" value="1"/>
</dbReference>
<dbReference type="InterPro" id="IPR011047">
    <property type="entry name" value="Quinoprotein_ADH-like_sf"/>
</dbReference>
<dbReference type="AlphaFoldDB" id="A0ABD2WD12"/>
<name>A0ABD2WD12_9HYME</name>
<evidence type="ECO:0000313" key="3">
    <source>
        <dbReference type="Proteomes" id="UP001627154"/>
    </source>
</evidence>
<comment type="caution">
    <text evidence="2">The sequence shown here is derived from an EMBL/GenBank/DDBJ whole genome shotgun (WGS) entry which is preliminary data.</text>
</comment>
<gene>
    <name evidence="2" type="ORF">TKK_014227</name>
</gene>
<protein>
    <submittedName>
        <fullName evidence="2">Uncharacterized protein</fullName>
    </submittedName>
</protein>
<evidence type="ECO:0000256" key="1">
    <source>
        <dbReference type="SAM" id="MobiDB-lite"/>
    </source>
</evidence>
<organism evidence="2 3">
    <name type="scientific">Trichogramma kaykai</name>
    <dbReference type="NCBI Taxonomy" id="54128"/>
    <lineage>
        <taxon>Eukaryota</taxon>
        <taxon>Metazoa</taxon>
        <taxon>Ecdysozoa</taxon>
        <taxon>Arthropoda</taxon>
        <taxon>Hexapoda</taxon>
        <taxon>Insecta</taxon>
        <taxon>Pterygota</taxon>
        <taxon>Neoptera</taxon>
        <taxon>Endopterygota</taxon>
        <taxon>Hymenoptera</taxon>
        <taxon>Apocrita</taxon>
        <taxon>Proctotrupomorpha</taxon>
        <taxon>Chalcidoidea</taxon>
        <taxon>Trichogrammatidae</taxon>
        <taxon>Trichogramma</taxon>
    </lineage>
</organism>
<dbReference type="Proteomes" id="UP001627154">
    <property type="component" value="Unassembled WGS sequence"/>
</dbReference>
<feature type="region of interest" description="Disordered" evidence="1">
    <location>
        <begin position="114"/>
        <end position="137"/>
    </location>
</feature>